<evidence type="ECO:0000256" key="4">
    <source>
        <dbReference type="ARBA" id="ARBA00022722"/>
    </source>
</evidence>
<dbReference type="InterPro" id="IPR036397">
    <property type="entry name" value="RNaseH_sf"/>
</dbReference>
<dbReference type="CDD" id="cd09274">
    <property type="entry name" value="RNase_HI_RT_Ty3"/>
    <property type="match status" value="1"/>
</dbReference>
<evidence type="ECO:0000256" key="1">
    <source>
        <dbReference type="ARBA" id="ARBA00004123"/>
    </source>
</evidence>
<keyword evidence="2" id="KW-0808">Transferase</keyword>
<dbReference type="Gene3D" id="2.40.50.40">
    <property type="match status" value="1"/>
</dbReference>
<dbReference type="GO" id="GO:0016787">
    <property type="term" value="F:hydrolase activity"/>
    <property type="evidence" value="ECO:0007669"/>
    <property type="project" value="UniProtKB-KW"/>
</dbReference>
<dbReference type="FunFam" id="3.30.70.270:FF:000020">
    <property type="entry name" value="Transposon Tf2-6 polyprotein-like Protein"/>
    <property type="match status" value="1"/>
</dbReference>
<dbReference type="PANTHER" id="PTHR37984">
    <property type="entry name" value="PROTEIN CBG26694"/>
    <property type="match status" value="1"/>
</dbReference>
<reference evidence="12" key="1">
    <citation type="submission" date="2020-09" db="EMBL/GenBank/DDBJ databases">
        <title>Comparative genome analyses of four rice-infecting Rhizoctonia solani isolates reveal extensive enrichment of homogalacturonan modification genes.</title>
        <authorList>
            <person name="Lee D.-Y."/>
            <person name="Jeon J."/>
            <person name="Kim K.-T."/>
            <person name="Cheong K."/>
            <person name="Song H."/>
            <person name="Choi G."/>
            <person name="Ko J."/>
            <person name="Opiyo S.O."/>
            <person name="Zuo S."/>
            <person name="Madhav S."/>
            <person name="Lee Y.-H."/>
            <person name="Wang G.-L."/>
        </authorList>
    </citation>
    <scope>NUCLEOTIDE SEQUENCE</scope>
    <source>
        <strain evidence="12">AG1-IA B2</strain>
    </source>
</reference>
<dbReference type="InterPro" id="IPR012337">
    <property type="entry name" value="RNaseH-like_sf"/>
</dbReference>
<dbReference type="SUPFAM" id="SSF54160">
    <property type="entry name" value="Chromo domain-like"/>
    <property type="match status" value="1"/>
</dbReference>
<evidence type="ECO:0000259" key="11">
    <source>
        <dbReference type="PROSITE" id="PS50013"/>
    </source>
</evidence>
<feature type="coiled-coil region" evidence="9">
    <location>
        <begin position="45"/>
        <end position="82"/>
    </location>
</feature>
<evidence type="ECO:0000313" key="12">
    <source>
        <dbReference type="EMBL" id="KAF8756257.1"/>
    </source>
</evidence>
<dbReference type="Pfam" id="PF24626">
    <property type="entry name" value="SH3_Tf2-1"/>
    <property type="match status" value="1"/>
</dbReference>
<dbReference type="InterPro" id="IPR000953">
    <property type="entry name" value="Chromo/chromo_shadow_dom"/>
</dbReference>
<feature type="region of interest" description="Disordered" evidence="10">
    <location>
        <begin position="170"/>
        <end position="238"/>
    </location>
</feature>
<dbReference type="InterPro" id="IPR056924">
    <property type="entry name" value="SH3_Tf2-1"/>
</dbReference>
<dbReference type="GO" id="GO:0003964">
    <property type="term" value="F:RNA-directed DNA polymerase activity"/>
    <property type="evidence" value="ECO:0007669"/>
    <property type="project" value="UniProtKB-KW"/>
</dbReference>
<keyword evidence="4" id="KW-0540">Nuclease</keyword>
<dbReference type="Pfam" id="PF17917">
    <property type="entry name" value="RT_RNaseH"/>
    <property type="match status" value="1"/>
</dbReference>
<evidence type="ECO:0000256" key="2">
    <source>
        <dbReference type="ARBA" id="ARBA00022679"/>
    </source>
</evidence>
<evidence type="ECO:0000256" key="9">
    <source>
        <dbReference type="SAM" id="Coils"/>
    </source>
</evidence>
<feature type="compositionally biased region" description="Polar residues" evidence="10">
    <location>
        <begin position="315"/>
        <end position="329"/>
    </location>
</feature>
<comment type="caution">
    <text evidence="12">The sequence shown here is derived from an EMBL/GenBank/DDBJ whole genome shotgun (WGS) entry which is preliminary data.</text>
</comment>
<dbReference type="Gene3D" id="3.30.70.270">
    <property type="match status" value="2"/>
</dbReference>
<sequence>MRWQPVPGAPLVPVPLDQGELGPALPATADEPRSLKPEVYGEISLSRAISLLLGLQNQVIRLERELKEIKEVNKEAQDWMGAVDQTLTRIEVSGGPQPHTPEDRKPPAVEATPRPIPKADPLPAPSAPLLAWANPIKPPITFAQPTPSGLPKSPYSRSTYAYQAPIPPCPSTSGSNSCLPSPLASMAHKDDGMGPPKSTNVPHGSGGTLVPPDEHEGRSRSMRTPPSRSTWDHRHGPGLNDAALRGQFARGLHWEVSRLIATRERRPTTLLELQNAALVIDNALREERASHPPKGNKSGTSSATPNRGRVPANKPQDQGASPATPTTFPRRSATAAGLKASASNAERQGISLRNAAPAGRPRLRRKASRKKPPKLAKSLDPNREKTKGATSSFLHPRTAEELRLPLIDLPHPRTVTMLDGVSRRYLGLKWLDAHNPEIDWNQRTLSFPHAPPEHVAIAEEEEADKNPLEGVPPEYHQYAKVFGEEEFNKLPPHRHYDIGIELTKEGPLNSPLYSMTDAESATLKDWLRDELKAGKIRPSKSSISSPVMFVPKKDGSRCLVVDYRRLNNRTKKNVYPLPRPDDLMAQLRGAKIFTKLDLRWGTTMSELRRAMNGKLRSAPSMAWIIVSDKGFSLDKLKIQAVQEWPVPTKVKEVQSFLGFANFLRRFVANFSHMARPLHNLVKKDTPWKWGVKEQEAFQGLKDAITNAPVLCHADPSKPYFLETDALGAALGSILSQRQEDGRLHPLGFLSESFKGAEQNYDTHDKELLAIIRSFEYWRIFLEGTVHPVTVFTDHCNLEYWKESRTFNRRHARWHLLLAGYNFQIVYRPGKQSGKPDALSRRSDHANIPPEPQTMLPDPVFANVALITPRKSCNNESRAPPSIKQAFKDYQMEAGLLFYQGRIVVPDTGTLRTDLLRIFHDSPLAGHPDTYWHVDSCETCQRIRKPKYASIPPQPLELPSRPWQHISYNMIVDYPRRSLRLNTAPELADLFLQHVWKKYGMPERTISDRGRVFNNNLPPAEQWTNGTGKPHGQHFLRAYSGVNQKDWVKWLPMAEFAYNNAVHSSTGKSPFKALHGWEPSLTPSNVPTDVPEADDIASQMESQWREIEAALRQSKARMTAGETGEPISFEEGEEAWLDARNVKLKTLSPKLTEQRLGPFKITEKISDRAYRLELPPSMRIHNVFYVGLLSKVKRDNKRAFENRPPPVTVDGEEEYEVEGITDMENRNGKWFFRVKWKGYGSEENTWEPRENLKNAEKILKKFEKE</sequence>
<feature type="region of interest" description="Disordered" evidence="10">
    <location>
        <begin position="91"/>
        <end position="114"/>
    </location>
</feature>
<dbReference type="SMART" id="SM00298">
    <property type="entry name" value="CHROMO"/>
    <property type="match status" value="1"/>
</dbReference>
<dbReference type="GO" id="GO:0005634">
    <property type="term" value="C:nucleus"/>
    <property type="evidence" value="ECO:0007669"/>
    <property type="project" value="UniProtKB-SubCell"/>
</dbReference>
<dbReference type="InterPro" id="IPR023779">
    <property type="entry name" value="Chromodomain_CS"/>
</dbReference>
<dbReference type="EMBL" id="JACYCF010000007">
    <property type="protein sequence ID" value="KAF8756257.1"/>
    <property type="molecule type" value="Genomic_DNA"/>
</dbReference>
<keyword evidence="6" id="KW-0378">Hydrolase</keyword>
<keyword evidence="3" id="KW-0548">Nucleotidyltransferase</keyword>
<dbReference type="PROSITE" id="PS50013">
    <property type="entry name" value="CHROMO_2"/>
    <property type="match status" value="1"/>
</dbReference>
<organism evidence="12 13">
    <name type="scientific">Rhizoctonia solani</name>
    <dbReference type="NCBI Taxonomy" id="456999"/>
    <lineage>
        <taxon>Eukaryota</taxon>
        <taxon>Fungi</taxon>
        <taxon>Dikarya</taxon>
        <taxon>Basidiomycota</taxon>
        <taxon>Agaricomycotina</taxon>
        <taxon>Agaricomycetes</taxon>
        <taxon>Cantharellales</taxon>
        <taxon>Ceratobasidiaceae</taxon>
        <taxon>Rhizoctonia</taxon>
    </lineage>
</organism>
<dbReference type="PANTHER" id="PTHR37984:SF5">
    <property type="entry name" value="PROTEIN NYNRIN-LIKE"/>
    <property type="match status" value="1"/>
</dbReference>
<dbReference type="InterPro" id="IPR016197">
    <property type="entry name" value="Chromo-like_dom_sf"/>
</dbReference>
<dbReference type="InterPro" id="IPR043128">
    <property type="entry name" value="Rev_trsase/Diguanyl_cyclase"/>
</dbReference>
<keyword evidence="8" id="KW-0539">Nucleus</keyword>
<evidence type="ECO:0000313" key="13">
    <source>
        <dbReference type="Proteomes" id="UP000614334"/>
    </source>
</evidence>
<feature type="region of interest" description="Disordered" evidence="10">
    <location>
        <begin position="1"/>
        <end position="32"/>
    </location>
</feature>
<evidence type="ECO:0000256" key="3">
    <source>
        <dbReference type="ARBA" id="ARBA00022695"/>
    </source>
</evidence>
<keyword evidence="7" id="KW-0695">RNA-directed DNA polymerase</keyword>
<dbReference type="CDD" id="cd01647">
    <property type="entry name" value="RT_LTR"/>
    <property type="match status" value="1"/>
</dbReference>
<dbReference type="InterPro" id="IPR023780">
    <property type="entry name" value="Chromo_domain"/>
</dbReference>
<evidence type="ECO:0000256" key="5">
    <source>
        <dbReference type="ARBA" id="ARBA00022759"/>
    </source>
</evidence>
<accession>A0A8H7ICM6</accession>
<feature type="compositionally biased region" description="Basic residues" evidence="10">
    <location>
        <begin position="361"/>
        <end position="374"/>
    </location>
</feature>
<dbReference type="InterPro" id="IPR041373">
    <property type="entry name" value="RT_RNaseH"/>
</dbReference>
<feature type="domain" description="Chromo" evidence="11">
    <location>
        <begin position="1214"/>
        <end position="1264"/>
    </location>
</feature>
<dbReference type="Gene3D" id="3.10.10.10">
    <property type="entry name" value="HIV Type 1 Reverse Transcriptase, subunit A, domain 1"/>
    <property type="match status" value="1"/>
</dbReference>
<evidence type="ECO:0000256" key="8">
    <source>
        <dbReference type="ARBA" id="ARBA00023242"/>
    </source>
</evidence>
<dbReference type="SUPFAM" id="SSF53098">
    <property type="entry name" value="Ribonuclease H-like"/>
    <property type="match status" value="1"/>
</dbReference>
<proteinExistence type="predicted"/>
<dbReference type="GO" id="GO:0003676">
    <property type="term" value="F:nucleic acid binding"/>
    <property type="evidence" value="ECO:0007669"/>
    <property type="project" value="InterPro"/>
</dbReference>
<dbReference type="Proteomes" id="UP000614334">
    <property type="component" value="Unassembled WGS sequence"/>
</dbReference>
<evidence type="ECO:0000256" key="6">
    <source>
        <dbReference type="ARBA" id="ARBA00022801"/>
    </source>
</evidence>
<comment type="subcellular location">
    <subcellularLocation>
        <location evidence="1">Nucleus</location>
    </subcellularLocation>
</comment>
<gene>
    <name evidence="12" type="ORF">RHS01_04836</name>
</gene>
<feature type="region of interest" description="Disordered" evidence="10">
    <location>
        <begin position="831"/>
        <end position="852"/>
    </location>
</feature>
<dbReference type="GO" id="GO:0006338">
    <property type="term" value="P:chromatin remodeling"/>
    <property type="evidence" value="ECO:0007669"/>
    <property type="project" value="UniProtKB-ARBA"/>
</dbReference>
<name>A0A8H7ICM6_9AGAM</name>
<dbReference type="Pfam" id="PF00385">
    <property type="entry name" value="Chromo"/>
    <property type="match status" value="1"/>
</dbReference>
<dbReference type="AlphaFoldDB" id="A0A8H7ICM6"/>
<evidence type="ECO:0000256" key="10">
    <source>
        <dbReference type="SAM" id="MobiDB-lite"/>
    </source>
</evidence>
<dbReference type="PROSITE" id="PS00598">
    <property type="entry name" value="CHROMO_1"/>
    <property type="match status" value="1"/>
</dbReference>
<dbReference type="Gene3D" id="3.30.420.10">
    <property type="entry name" value="Ribonuclease H-like superfamily/Ribonuclease H"/>
    <property type="match status" value="1"/>
</dbReference>
<keyword evidence="5" id="KW-0255">Endonuclease</keyword>
<feature type="region of interest" description="Disordered" evidence="10">
    <location>
        <begin position="286"/>
        <end position="396"/>
    </location>
</feature>
<keyword evidence="9" id="KW-0175">Coiled coil</keyword>
<evidence type="ECO:0000256" key="7">
    <source>
        <dbReference type="ARBA" id="ARBA00022918"/>
    </source>
</evidence>
<dbReference type="SUPFAM" id="SSF56672">
    <property type="entry name" value="DNA/RNA polymerases"/>
    <property type="match status" value="1"/>
</dbReference>
<dbReference type="GO" id="GO:0004519">
    <property type="term" value="F:endonuclease activity"/>
    <property type="evidence" value="ECO:0007669"/>
    <property type="project" value="UniProtKB-KW"/>
</dbReference>
<dbReference type="InterPro" id="IPR043502">
    <property type="entry name" value="DNA/RNA_pol_sf"/>
</dbReference>
<protein>
    <recommendedName>
        <fullName evidence="11">Chromo domain-containing protein</fullName>
    </recommendedName>
</protein>
<dbReference type="InterPro" id="IPR050951">
    <property type="entry name" value="Retrovirus_Pol_polyprotein"/>
</dbReference>